<keyword evidence="3 9" id="KW-0963">Cytoplasm</keyword>
<dbReference type="EMBL" id="CP042305">
    <property type="protein sequence ID" value="QDZ13650.1"/>
    <property type="molecule type" value="Genomic_DNA"/>
</dbReference>
<feature type="active site" description="Nucleophile; methyl group acceptor" evidence="9">
    <location>
        <position position="162"/>
    </location>
</feature>
<evidence type="ECO:0000256" key="4">
    <source>
        <dbReference type="ARBA" id="ARBA00022603"/>
    </source>
</evidence>
<feature type="domain" description="Methylated-DNA-[protein]-cysteine S-methyltransferase DNA binding" evidence="10">
    <location>
        <begin position="112"/>
        <end position="190"/>
    </location>
</feature>
<keyword evidence="13" id="KW-1185">Reference proteome</keyword>
<organism evidence="12 13">
    <name type="scientific">Humibacter ginsenosidimutans</name>
    <dbReference type="NCBI Taxonomy" id="2599293"/>
    <lineage>
        <taxon>Bacteria</taxon>
        <taxon>Bacillati</taxon>
        <taxon>Actinomycetota</taxon>
        <taxon>Actinomycetes</taxon>
        <taxon>Micrococcales</taxon>
        <taxon>Microbacteriaceae</taxon>
        <taxon>Humibacter</taxon>
    </lineage>
</organism>
<dbReference type="RefSeq" id="WP_146317781.1">
    <property type="nucleotide sequence ID" value="NZ_CP042305.1"/>
</dbReference>
<evidence type="ECO:0000256" key="1">
    <source>
        <dbReference type="ARBA" id="ARBA00001286"/>
    </source>
</evidence>
<protein>
    <recommendedName>
        <fullName evidence="9">Methylated-DNA--protein-cysteine methyltransferase</fullName>
        <ecNumber evidence="9">2.1.1.63</ecNumber>
    </recommendedName>
    <alternativeName>
        <fullName evidence="9">6-O-methylguanine-DNA methyltransferase</fullName>
        <shortName evidence="9">MGMT</shortName>
    </alternativeName>
    <alternativeName>
        <fullName evidence="9">O-6-methylguanine-DNA-alkyltransferase</fullName>
    </alternativeName>
</protein>
<dbReference type="Gene3D" id="3.30.160.70">
    <property type="entry name" value="Methylated DNA-protein cysteine methyltransferase domain"/>
    <property type="match status" value="1"/>
</dbReference>
<evidence type="ECO:0000256" key="6">
    <source>
        <dbReference type="ARBA" id="ARBA00022763"/>
    </source>
</evidence>
<dbReference type="PANTHER" id="PTHR10815:SF5">
    <property type="entry name" value="METHYLATED-DNA--PROTEIN-CYSTEINE METHYLTRANSFERASE"/>
    <property type="match status" value="1"/>
</dbReference>
<evidence type="ECO:0000256" key="3">
    <source>
        <dbReference type="ARBA" id="ARBA00022490"/>
    </source>
</evidence>
<dbReference type="Pfam" id="PF01035">
    <property type="entry name" value="DNA_binding_1"/>
    <property type="match status" value="1"/>
</dbReference>
<keyword evidence="7 9" id="KW-0234">DNA repair</keyword>
<dbReference type="GO" id="GO:0005737">
    <property type="term" value="C:cytoplasm"/>
    <property type="evidence" value="ECO:0007669"/>
    <property type="project" value="UniProtKB-SubCell"/>
</dbReference>
<feature type="domain" description="Methylguanine DNA methyltransferase ribonuclease-like" evidence="11">
    <location>
        <begin position="29"/>
        <end position="105"/>
    </location>
</feature>
<name>A0A5B8M1U1_9MICO</name>
<evidence type="ECO:0000256" key="9">
    <source>
        <dbReference type="HAMAP-Rule" id="MF_00772"/>
    </source>
</evidence>
<evidence type="ECO:0000313" key="13">
    <source>
        <dbReference type="Proteomes" id="UP000320216"/>
    </source>
</evidence>
<evidence type="ECO:0000256" key="5">
    <source>
        <dbReference type="ARBA" id="ARBA00022679"/>
    </source>
</evidence>
<reference evidence="12 13" key="1">
    <citation type="submission" date="2019-07" db="EMBL/GenBank/DDBJ databases">
        <title>Full genome sequence of Humibacter sp. WJ7-1.</title>
        <authorList>
            <person name="Im W.-T."/>
        </authorList>
    </citation>
    <scope>NUCLEOTIDE SEQUENCE [LARGE SCALE GENOMIC DNA]</scope>
    <source>
        <strain evidence="12 13">WJ7-1</strain>
    </source>
</reference>
<keyword evidence="4 9" id="KW-0489">Methyltransferase</keyword>
<evidence type="ECO:0000256" key="8">
    <source>
        <dbReference type="ARBA" id="ARBA00049348"/>
    </source>
</evidence>
<dbReference type="InterPro" id="IPR008332">
    <property type="entry name" value="MethylG_MeTrfase_N"/>
</dbReference>
<dbReference type="CDD" id="cd06445">
    <property type="entry name" value="ATase"/>
    <property type="match status" value="1"/>
</dbReference>
<dbReference type="FunFam" id="1.10.10.10:FF:000214">
    <property type="entry name" value="Methylated-DNA--protein-cysteine methyltransferase"/>
    <property type="match status" value="1"/>
</dbReference>
<dbReference type="KEGG" id="huw:FPZ11_01520"/>
<dbReference type="Proteomes" id="UP000320216">
    <property type="component" value="Chromosome"/>
</dbReference>
<comment type="function">
    <text evidence="9">Involved in the cellular defense against the biological effects of O6-methylguanine (O6-MeG) and O4-methylthymine (O4-MeT) in DNA. Repairs the methylated nucleobase in DNA by stoichiometrically transferring the methyl group to a cysteine residue in the enzyme. This is a suicide reaction: the enzyme is irreversibly inactivated.</text>
</comment>
<evidence type="ECO:0000256" key="7">
    <source>
        <dbReference type="ARBA" id="ARBA00023204"/>
    </source>
</evidence>
<evidence type="ECO:0000256" key="2">
    <source>
        <dbReference type="ARBA" id="ARBA00008711"/>
    </source>
</evidence>
<dbReference type="GO" id="GO:0006307">
    <property type="term" value="P:DNA alkylation repair"/>
    <property type="evidence" value="ECO:0007669"/>
    <property type="project" value="UniProtKB-UniRule"/>
</dbReference>
<dbReference type="Gene3D" id="1.10.10.10">
    <property type="entry name" value="Winged helix-like DNA-binding domain superfamily/Winged helix DNA-binding domain"/>
    <property type="match status" value="1"/>
</dbReference>
<comment type="subcellular location">
    <subcellularLocation>
        <location evidence="9">Cytoplasm</location>
    </subcellularLocation>
</comment>
<proteinExistence type="inferred from homology"/>
<dbReference type="OrthoDB" id="9802228at2"/>
<dbReference type="Pfam" id="PF02870">
    <property type="entry name" value="Methyltransf_1N"/>
    <property type="match status" value="1"/>
</dbReference>
<dbReference type="InterPro" id="IPR014048">
    <property type="entry name" value="MethylDNA_cys_MeTrfase_DNA-bd"/>
</dbReference>
<dbReference type="AlphaFoldDB" id="A0A5B8M1U1"/>
<dbReference type="SUPFAM" id="SSF46767">
    <property type="entry name" value="Methylated DNA-protein cysteine methyltransferase, C-terminal domain"/>
    <property type="match status" value="1"/>
</dbReference>
<evidence type="ECO:0000259" key="10">
    <source>
        <dbReference type="Pfam" id="PF01035"/>
    </source>
</evidence>
<dbReference type="PANTHER" id="PTHR10815">
    <property type="entry name" value="METHYLATED-DNA--PROTEIN-CYSTEINE METHYLTRANSFERASE"/>
    <property type="match status" value="1"/>
</dbReference>
<dbReference type="NCBIfam" id="TIGR00589">
    <property type="entry name" value="ogt"/>
    <property type="match status" value="1"/>
</dbReference>
<dbReference type="GO" id="GO:0032259">
    <property type="term" value="P:methylation"/>
    <property type="evidence" value="ECO:0007669"/>
    <property type="project" value="UniProtKB-KW"/>
</dbReference>
<keyword evidence="6 9" id="KW-0227">DNA damage</keyword>
<comment type="similarity">
    <text evidence="2 9">Belongs to the MGMT family.</text>
</comment>
<dbReference type="InterPro" id="IPR036631">
    <property type="entry name" value="MGMT_N_sf"/>
</dbReference>
<dbReference type="EC" id="2.1.1.63" evidence="9"/>
<accession>A0A5B8M1U1</accession>
<keyword evidence="5 9" id="KW-0808">Transferase</keyword>
<dbReference type="PROSITE" id="PS00374">
    <property type="entry name" value="MGMT"/>
    <property type="match status" value="1"/>
</dbReference>
<gene>
    <name evidence="12" type="ORF">FPZ11_01520</name>
</gene>
<dbReference type="GO" id="GO:0003908">
    <property type="term" value="F:methylated-DNA-[protein]-cysteine S-methyltransferase activity"/>
    <property type="evidence" value="ECO:0007669"/>
    <property type="project" value="UniProtKB-UniRule"/>
</dbReference>
<dbReference type="InterPro" id="IPR001497">
    <property type="entry name" value="MethylDNA_cys_MeTrfase_AS"/>
</dbReference>
<dbReference type="InterPro" id="IPR023546">
    <property type="entry name" value="MGMT"/>
</dbReference>
<evidence type="ECO:0000313" key="12">
    <source>
        <dbReference type="EMBL" id="QDZ13650.1"/>
    </source>
</evidence>
<evidence type="ECO:0000259" key="11">
    <source>
        <dbReference type="Pfam" id="PF02870"/>
    </source>
</evidence>
<dbReference type="SUPFAM" id="SSF53155">
    <property type="entry name" value="Methylated DNA-protein cysteine methyltransferase domain"/>
    <property type="match status" value="1"/>
</dbReference>
<dbReference type="HAMAP" id="MF_00772">
    <property type="entry name" value="OGT"/>
    <property type="match status" value="1"/>
</dbReference>
<sequence>MATNELTEHLSALHERLQREAGERGLLDIAYRYTETPVGRLLVASTTQGIVRIAFESEGFDDVLQALADRVSPRVLEAPARLDHAVAELDEYFEHRRTAFDLPLDRALSRGFRGEVQRLLPTIAYGHTASYGELADAAGRPRAYRAVGTACATNPLPIVVPCHRVLRGDGSLGGYAGGLDAKRTLLALEAAA</sequence>
<comment type="miscellaneous">
    <text evidence="9">This enzyme catalyzes only one turnover and therefore is not strictly catalytic. According to one definition, an enzyme is a biocatalyst that acts repeatedly and over many reaction cycles.</text>
</comment>
<comment type="catalytic activity">
    <reaction evidence="1 9">
        <text>a 4-O-methyl-thymidine in DNA + L-cysteinyl-[protein] = a thymidine in DNA + S-methyl-L-cysteinyl-[protein]</text>
        <dbReference type="Rhea" id="RHEA:53428"/>
        <dbReference type="Rhea" id="RHEA-COMP:10131"/>
        <dbReference type="Rhea" id="RHEA-COMP:10132"/>
        <dbReference type="Rhea" id="RHEA-COMP:13555"/>
        <dbReference type="Rhea" id="RHEA-COMP:13556"/>
        <dbReference type="ChEBI" id="CHEBI:29950"/>
        <dbReference type="ChEBI" id="CHEBI:82612"/>
        <dbReference type="ChEBI" id="CHEBI:137386"/>
        <dbReference type="ChEBI" id="CHEBI:137387"/>
        <dbReference type="EC" id="2.1.1.63"/>
    </reaction>
</comment>
<dbReference type="InterPro" id="IPR036388">
    <property type="entry name" value="WH-like_DNA-bd_sf"/>
</dbReference>
<dbReference type="InterPro" id="IPR036217">
    <property type="entry name" value="MethylDNA_cys_MeTrfase_DNAb"/>
</dbReference>
<comment type="catalytic activity">
    <reaction evidence="8 9">
        <text>a 6-O-methyl-2'-deoxyguanosine in DNA + L-cysteinyl-[protein] = S-methyl-L-cysteinyl-[protein] + a 2'-deoxyguanosine in DNA</text>
        <dbReference type="Rhea" id="RHEA:24000"/>
        <dbReference type="Rhea" id="RHEA-COMP:10131"/>
        <dbReference type="Rhea" id="RHEA-COMP:10132"/>
        <dbReference type="Rhea" id="RHEA-COMP:11367"/>
        <dbReference type="Rhea" id="RHEA-COMP:11368"/>
        <dbReference type="ChEBI" id="CHEBI:29950"/>
        <dbReference type="ChEBI" id="CHEBI:82612"/>
        <dbReference type="ChEBI" id="CHEBI:85445"/>
        <dbReference type="ChEBI" id="CHEBI:85448"/>
        <dbReference type="EC" id="2.1.1.63"/>
    </reaction>
</comment>